<sequence>MSSGSSPLRNRLPYAAPRFAQAALERARLTVVPRTRRSRAPRVPFVTFVSVILLAGVVGLLLFNTSMQQASFRETALETQATDLSAQQEALEMDLQALREPQRVARSAQQMGMVIPSTPAGVLDLRTGKVTGDPVPASAEDSIPLQMPAPSKPEELRTSDSTRARTGGAPTAVR</sequence>
<dbReference type="Proteomes" id="UP000307087">
    <property type="component" value="Unassembled WGS sequence"/>
</dbReference>
<feature type="region of interest" description="Disordered" evidence="1">
    <location>
        <begin position="129"/>
        <end position="174"/>
    </location>
</feature>
<name>A0A4S8NTZ5_9ACTN</name>
<dbReference type="AlphaFoldDB" id="A0A4S8NTZ5"/>
<gene>
    <name evidence="3" type="ORF">E9934_02720</name>
</gene>
<comment type="caution">
    <text evidence="3">The sequence shown here is derived from an EMBL/GenBank/DDBJ whole genome shotgun (WGS) entry which is preliminary data.</text>
</comment>
<keyword evidence="2" id="KW-0812">Transmembrane</keyword>
<keyword evidence="2" id="KW-0472">Membrane</keyword>
<dbReference type="RefSeq" id="WP_136561258.1">
    <property type="nucleotide sequence ID" value="NZ_BAABLS010000002.1"/>
</dbReference>
<evidence type="ECO:0000256" key="1">
    <source>
        <dbReference type="SAM" id="MobiDB-lite"/>
    </source>
</evidence>
<accession>A0A4S8NTZ5</accession>
<proteinExistence type="predicted"/>
<feature type="transmembrane region" description="Helical" evidence="2">
    <location>
        <begin position="43"/>
        <end position="63"/>
    </location>
</feature>
<dbReference type="EMBL" id="STGW01000001">
    <property type="protein sequence ID" value="THV18544.1"/>
    <property type="molecule type" value="Genomic_DNA"/>
</dbReference>
<organism evidence="3 4">
    <name type="scientific">Nocardioides caeni</name>
    <dbReference type="NCBI Taxonomy" id="574700"/>
    <lineage>
        <taxon>Bacteria</taxon>
        <taxon>Bacillati</taxon>
        <taxon>Actinomycetota</taxon>
        <taxon>Actinomycetes</taxon>
        <taxon>Propionibacteriales</taxon>
        <taxon>Nocardioidaceae</taxon>
        <taxon>Nocardioides</taxon>
    </lineage>
</organism>
<dbReference type="OrthoDB" id="3790001at2"/>
<evidence type="ECO:0000313" key="4">
    <source>
        <dbReference type="Proteomes" id="UP000307087"/>
    </source>
</evidence>
<protein>
    <recommendedName>
        <fullName evidence="5">Cell division protein FtsL</fullName>
    </recommendedName>
</protein>
<reference evidence="3 4" key="1">
    <citation type="journal article" date="2009" name="Int. J. Syst. Evol. Microbiol.">
        <title>Nocardioides caeni sp. nov., isolated from wastewater.</title>
        <authorList>
            <person name="Yoon J.H."/>
            <person name="Kang S.J."/>
            <person name="Park S."/>
            <person name="Kim W."/>
            <person name="Oh T.K."/>
        </authorList>
    </citation>
    <scope>NUCLEOTIDE SEQUENCE [LARGE SCALE GENOMIC DNA]</scope>
    <source>
        <strain evidence="3 4">DSM 23134</strain>
    </source>
</reference>
<evidence type="ECO:0000256" key="2">
    <source>
        <dbReference type="SAM" id="Phobius"/>
    </source>
</evidence>
<keyword evidence="4" id="KW-1185">Reference proteome</keyword>
<evidence type="ECO:0008006" key="5">
    <source>
        <dbReference type="Google" id="ProtNLM"/>
    </source>
</evidence>
<feature type="compositionally biased region" description="Basic and acidic residues" evidence="1">
    <location>
        <begin position="152"/>
        <end position="163"/>
    </location>
</feature>
<evidence type="ECO:0000313" key="3">
    <source>
        <dbReference type="EMBL" id="THV18544.1"/>
    </source>
</evidence>
<keyword evidence="2" id="KW-1133">Transmembrane helix</keyword>